<dbReference type="InterPro" id="IPR009061">
    <property type="entry name" value="DNA-bd_dom_put_sf"/>
</dbReference>
<evidence type="ECO:0000313" key="2">
    <source>
        <dbReference type="EMBL" id="WRS38191.1"/>
    </source>
</evidence>
<evidence type="ECO:0000259" key="1">
    <source>
        <dbReference type="Pfam" id="PF12728"/>
    </source>
</evidence>
<dbReference type="InterPro" id="IPR041657">
    <property type="entry name" value="HTH_17"/>
</dbReference>
<evidence type="ECO:0000313" key="3">
    <source>
        <dbReference type="Proteomes" id="UP001334732"/>
    </source>
</evidence>
<dbReference type="SUPFAM" id="SSF46955">
    <property type="entry name" value="Putative DNA-binding domain"/>
    <property type="match status" value="1"/>
</dbReference>
<feature type="domain" description="Helix-turn-helix" evidence="1">
    <location>
        <begin position="6"/>
        <end position="54"/>
    </location>
</feature>
<keyword evidence="3" id="KW-1185">Reference proteome</keyword>
<accession>A0ABZ1CFN7</accession>
<dbReference type="EMBL" id="CP141769">
    <property type="protein sequence ID" value="WRS38191.1"/>
    <property type="molecule type" value="Genomic_DNA"/>
</dbReference>
<dbReference type="Proteomes" id="UP001334732">
    <property type="component" value="Chromosome"/>
</dbReference>
<organism evidence="2 3">
    <name type="scientific">Thiobacillus sedimenti</name>
    <dbReference type="NCBI Taxonomy" id="3110231"/>
    <lineage>
        <taxon>Bacteria</taxon>
        <taxon>Pseudomonadati</taxon>
        <taxon>Pseudomonadota</taxon>
        <taxon>Betaproteobacteria</taxon>
        <taxon>Nitrosomonadales</taxon>
        <taxon>Thiobacillaceae</taxon>
        <taxon>Thiobacillus</taxon>
    </lineage>
</organism>
<dbReference type="Pfam" id="PF12728">
    <property type="entry name" value="HTH_17"/>
    <property type="match status" value="1"/>
</dbReference>
<proteinExistence type="predicted"/>
<reference evidence="2 3" key="1">
    <citation type="submission" date="2023-12" db="EMBL/GenBank/DDBJ databases">
        <title>Thiobacillus sedimentum sp. nov., a chemolithoautotrophic sulfur-oxidizing bacterium isolated from freshwater sediment.</title>
        <authorList>
            <person name="Luo J."/>
            <person name="Dai C."/>
        </authorList>
    </citation>
    <scope>NUCLEOTIDE SEQUENCE [LARGE SCALE GENOMIC DNA]</scope>
    <source>
        <strain evidence="2 3">SCUT-2</strain>
    </source>
</reference>
<dbReference type="RefSeq" id="WP_324778791.1">
    <property type="nucleotide sequence ID" value="NZ_CP141769.1"/>
</dbReference>
<gene>
    <name evidence="2" type="ORF">VA613_09215</name>
</gene>
<protein>
    <submittedName>
        <fullName evidence="2">Helix-turn-helix domain-containing protein</fullName>
    </submittedName>
</protein>
<sequence>MTENKFLTTEEVSERYRGEISVGTLRNWRAQRIGPPFLKIGKSVLYPVQTLDEWDRKNLVVCRASQRLNVVDNEGE</sequence>
<name>A0ABZ1CFN7_9PROT</name>